<evidence type="ECO:0000256" key="4">
    <source>
        <dbReference type="ARBA" id="ARBA00022499"/>
    </source>
</evidence>
<evidence type="ECO:0000256" key="7">
    <source>
        <dbReference type="ARBA" id="ARBA00022853"/>
    </source>
</evidence>
<evidence type="ECO:0000256" key="3">
    <source>
        <dbReference type="ARBA" id="ARBA00015508"/>
    </source>
</evidence>
<evidence type="ECO:0000256" key="6">
    <source>
        <dbReference type="ARBA" id="ARBA00022843"/>
    </source>
</evidence>
<keyword evidence="4" id="KW-1017">Isopeptide bond</keyword>
<keyword evidence="6" id="KW-0832">Ubl conjugation</keyword>
<feature type="region of interest" description="Disordered" evidence="14">
    <location>
        <begin position="181"/>
        <end position="201"/>
    </location>
</feature>
<evidence type="ECO:0000256" key="5">
    <source>
        <dbReference type="ARBA" id="ARBA00022553"/>
    </source>
</evidence>
<evidence type="ECO:0000256" key="2">
    <source>
        <dbReference type="ARBA" id="ARBA00004173"/>
    </source>
</evidence>
<keyword evidence="17" id="KW-1185">Reference proteome</keyword>
<name>A0AAN9XYE5_9HEMI</name>
<dbReference type="InterPro" id="IPR025927">
    <property type="entry name" value="Znf_KANL2-like"/>
</dbReference>
<evidence type="ECO:0000256" key="12">
    <source>
        <dbReference type="ARBA" id="ARBA00093359"/>
    </source>
</evidence>
<dbReference type="InterPro" id="IPR026316">
    <property type="entry name" value="NSL2"/>
</dbReference>
<keyword evidence="5" id="KW-0597">Phosphoprotein</keyword>
<sequence length="516" mass="58506">MASQRTIRPLVRRKVTRCMYKKYSCSRVPLNSYQYCEKHILEAKNVPFKQCSYTYSQTGEKCPFAVILPSKNPAQSGLCKEHTEEYEASRLKPKCKVLPPLCTADTILYGLSHYIKHGPYYKKEEKLVGATADELLEQIEKNKNIVVNPFTDIDPAEVNAKTNETLNYSCDIDSDVEAASTENVWDDGEQDSSDTESLDHEMNDPLRHAGVFTEEEMALAIRNHAAKIQNLCIQQYRRLLFLLREKRSKYLNDLKREKEIYGPLQKPRTMTLQEKKQFDHLKALANYKKIGVGPEALLFKKMLDRRKAITPGWCIRTKNYNKCVFSEGGVKCLVRVIPSTKYCKKHILSDKAQVLFQECGIQKNDHTCREPVVPIPNVTCIFHNTLPERASDGAEVDESEKELTMDVGNDSTKELKVTPSDISKRFSSQKEIDSIEALLKGFTPKSEAGSYLSETNFGQSSVDESPSTSQAKAIVDDIDLNITEKIFEGIPENLQRSITNALSDMSQSVDGWLAQE</sequence>
<dbReference type="GO" id="GO:0005739">
    <property type="term" value="C:mitochondrion"/>
    <property type="evidence" value="ECO:0007669"/>
    <property type="project" value="UniProtKB-SubCell"/>
</dbReference>
<evidence type="ECO:0000313" key="16">
    <source>
        <dbReference type="EMBL" id="KAK7574511.1"/>
    </source>
</evidence>
<accession>A0AAN9XYE5</accession>
<protein>
    <recommendedName>
        <fullName evidence="3">KAT8 regulatory NSL complex subunit 2</fullName>
    </recommendedName>
    <alternativeName>
        <fullName evidence="11">NSL complex protein NSL2</fullName>
    </alternativeName>
    <alternativeName>
        <fullName evidence="10">Non-specific lethal 2 homolog</fullName>
    </alternativeName>
</protein>
<comment type="subunit">
    <text evidence="13">Component of the NSL complex at least composed of KAT8/MOF, KANSL1, KANSL2, KANSL3, MCRS1, PHF20, OGT1/OGT, WDR5 and HCFC1.</text>
</comment>
<dbReference type="GO" id="GO:0044545">
    <property type="term" value="C:NSL complex"/>
    <property type="evidence" value="ECO:0007669"/>
    <property type="project" value="TreeGrafter"/>
</dbReference>
<dbReference type="Pfam" id="PF13891">
    <property type="entry name" value="zf-C3HC3H_KANSL2"/>
    <property type="match status" value="2"/>
</dbReference>
<evidence type="ECO:0000256" key="10">
    <source>
        <dbReference type="ARBA" id="ARBA00032947"/>
    </source>
</evidence>
<keyword evidence="7" id="KW-0156">Chromatin regulator</keyword>
<dbReference type="AlphaFoldDB" id="A0AAN9XYE5"/>
<evidence type="ECO:0000256" key="13">
    <source>
        <dbReference type="ARBA" id="ARBA00093543"/>
    </source>
</evidence>
<dbReference type="PANTHER" id="PTHR13453">
    <property type="entry name" value="KAT8 REGULATORY NSL COMPLEX SUBUNIT 2"/>
    <property type="match status" value="1"/>
</dbReference>
<evidence type="ECO:0000256" key="8">
    <source>
        <dbReference type="ARBA" id="ARBA00023128"/>
    </source>
</evidence>
<evidence type="ECO:0000259" key="15">
    <source>
        <dbReference type="Pfam" id="PF13891"/>
    </source>
</evidence>
<comment type="function">
    <text evidence="12">Non-catalytic component of the NSL histone acetyltransferase complex, a multiprotein complex that mediates histone H4 acetylation at 'Lys-5'- and 'Lys-8' (H4K5ac and H4K8ac) at transcription start sites and promotes transcription initiation. Required for NSL complex stability and for transcription of intraciliary transport genes in both ciliated and non-ciliated cells by regulating histone H4 acetylation at 'Lys-5'- and 'Lys-12' (H4K5ac and H4K12ac). This is necessary for cilium assembly in ciliated cells and for organization of the microtubule cytoskeleton in non-ciliated cells. Required within the NSL complex to maintain nuclear architecture stability by promoting KAT8-mediated acetylation of lamin LMNA.</text>
</comment>
<keyword evidence="9" id="KW-0539">Nucleus</keyword>
<evidence type="ECO:0000313" key="17">
    <source>
        <dbReference type="Proteomes" id="UP001367676"/>
    </source>
</evidence>
<feature type="domain" description="KANL2-like probable zinc-finger" evidence="15">
    <location>
        <begin position="18"/>
        <end position="83"/>
    </location>
</feature>
<dbReference type="GO" id="GO:0005634">
    <property type="term" value="C:nucleus"/>
    <property type="evidence" value="ECO:0007669"/>
    <property type="project" value="UniProtKB-SubCell"/>
</dbReference>
<proteinExistence type="predicted"/>
<comment type="subcellular location">
    <subcellularLocation>
        <location evidence="2">Mitochondrion</location>
    </subcellularLocation>
    <subcellularLocation>
        <location evidence="1">Nucleus</location>
    </subcellularLocation>
</comment>
<organism evidence="16 17">
    <name type="scientific">Parthenolecanium corni</name>
    <dbReference type="NCBI Taxonomy" id="536013"/>
    <lineage>
        <taxon>Eukaryota</taxon>
        <taxon>Metazoa</taxon>
        <taxon>Ecdysozoa</taxon>
        <taxon>Arthropoda</taxon>
        <taxon>Hexapoda</taxon>
        <taxon>Insecta</taxon>
        <taxon>Pterygota</taxon>
        <taxon>Neoptera</taxon>
        <taxon>Paraneoptera</taxon>
        <taxon>Hemiptera</taxon>
        <taxon>Sternorrhyncha</taxon>
        <taxon>Coccoidea</taxon>
        <taxon>Coccidae</taxon>
        <taxon>Parthenolecanium</taxon>
    </lineage>
</organism>
<keyword evidence="8" id="KW-0496">Mitochondrion</keyword>
<dbReference type="EMBL" id="JBBCAQ010000037">
    <property type="protein sequence ID" value="KAK7574511.1"/>
    <property type="molecule type" value="Genomic_DNA"/>
</dbReference>
<evidence type="ECO:0000256" key="1">
    <source>
        <dbReference type="ARBA" id="ARBA00004123"/>
    </source>
</evidence>
<feature type="compositionally biased region" description="Acidic residues" evidence="14">
    <location>
        <begin position="184"/>
        <end position="196"/>
    </location>
</feature>
<dbReference type="PANTHER" id="PTHR13453:SF1">
    <property type="entry name" value="KAT8 REGULATORY NSL COMPLEX SUBUNIT 2"/>
    <property type="match status" value="1"/>
</dbReference>
<evidence type="ECO:0000256" key="14">
    <source>
        <dbReference type="SAM" id="MobiDB-lite"/>
    </source>
</evidence>
<feature type="domain" description="KANL2-like probable zinc-finger" evidence="15">
    <location>
        <begin position="329"/>
        <end position="383"/>
    </location>
</feature>
<dbReference type="GO" id="GO:0006325">
    <property type="term" value="P:chromatin organization"/>
    <property type="evidence" value="ECO:0007669"/>
    <property type="project" value="UniProtKB-KW"/>
</dbReference>
<dbReference type="Proteomes" id="UP001367676">
    <property type="component" value="Unassembled WGS sequence"/>
</dbReference>
<comment type="caution">
    <text evidence="16">The sequence shown here is derived from an EMBL/GenBank/DDBJ whole genome shotgun (WGS) entry which is preliminary data.</text>
</comment>
<evidence type="ECO:0000256" key="9">
    <source>
        <dbReference type="ARBA" id="ARBA00023242"/>
    </source>
</evidence>
<gene>
    <name evidence="16" type="ORF">V9T40_011702</name>
</gene>
<evidence type="ECO:0000256" key="11">
    <source>
        <dbReference type="ARBA" id="ARBA00033378"/>
    </source>
</evidence>
<reference evidence="16 17" key="1">
    <citation type="submission" date="2024-03" db="EMBL/GenBank/DDBJ databases">
        <title>Adaptation during the transition from Ophiocordyceps entomopathogen to insect associate is accompanied by gene loss and intensified selection.</title>
        <authorList>
            <person name="Ward C.M."/>
            <person name="Onetto C.A."/>
            <person name="Borneman A.R."/>
        </authorList>
    </citation>
    <scope>NUCLEOTIDE SEQUENCE [LARGE SCALE GENOMIC DNA]</scope>
    <source>
        <strain evidence="16">AWRI1</strain>
        <tissue evidence="16">Single Adult Female</tissue>
    </source>
</reference>